<accession>A0A1S3REJ1</accession>
<evidence type="ECO:0000256" key="2">
    <source>
        <dbReference type="SAM" id="Phobius"/>
    </source>
</evidence>
<evidence type="ECO:0000313" key="4">
    <source>
        <dbReference type="Proteomes" id="UP001652741"/>
    </source>
</evidence>
<dbReference type="AlphaFoldDB" id="A0A1S3REJ1"/>
<feature type="active site" description="Acyl-thioester intermediate" evidence="1">
    <location>
        <position position="167"/>
    </location>
</feature>
<dbReference type="InterPro" id="IPR042288">
    <property type="entry name" value="LRAT"/>
</dbReference>
<keyword evidence="5" id="KW-0808">Transferase</keyword>
<dbReference type="InterPro" id="IPR007053">
    <property type="entry name" value="LRAT_dom"/>
</dbReference>
<dbReference type="GO" id="GO:0047173">
    <property type="term" value="F:phosphatidylcholine-retinol O-acyltransferase activity"/>
    <property type="evidence" value="ECO:0007669"/>
    <property type="project" value="InterPro"/>
</dbReference>
<dbReference type="PANTHER" id="PTHR46678">
    <property type="entry name" value="LECITHIN RETINOL ACYLTRANSFERASE"/>
    <property type="match status" value="1"/>
</dbReference>
<reference evidence="5" key="1">
    <citation type="submission" date="2025-08" db="UniProtKB">
        <authorList>
            <consortium name="RefSeq"/>
        </authorList>
    </citation>
    <scope>IDENTIFICATION</scope>
</reference>
<dbReference type="PROSITE" id="PS51934">
    <property type="entry name" value="LRAT"/>
    <property type="match status" value="1"/>
</dbReference>
<dbReference type="STRING" id="8030.ENSSSAP00000032102"/>
<dbReference type="Gene3D" id="3.90.1720.10">
    <property type="entry name" value="endopeptidase domain like (from Nostoc punctiforme)"/>
    <property type="match status" value="1"/>
</dbReference>
<dbReference type="GO" id="GO:0042572">
    <property type="term" value="P:retinol metabolic process"/>
    <property type="evidence" value="ECO:0007669"/>
    <property type="project" value="InterPro"/>
</dbReference>
<evidence type="ECO:0000259" key="3">
    <source>
        <dbReference type="PROSITE" id="PS51934"/>
    </source>
</evidence>
<dbReference type="Proteomes" id="UP001652741">
    <property type="component" value="Chromosome ssa04"/>
</dbReference>
<keyword evidence="4" id="KW-1185">Reference proteome</keyword>
<name>A0A1S3REJ1_SALSA</name>
<proteinExistence type="predicted"/>
<dbReference type="RefSeq" id="XP_014050740.1">
    <property type="nucleotide sequence ID" value="XM_014195265.2"/>
</dbReference>
<dbReference type="PaxDb" id="8030-ENSSSAP00000032102"/>
<dbReference type="KEGG" id="sasa:106602563"/>
<dbReference type="Bgee" id="ENSSSAG00000040576">
    <property type="expression patterns" value="Expressed in terminal part of digestive tract and 22 other cell types or tissues"/>
</dbReference>
<feature type="domain" description="LRAT" evidence="3">
    <location>
        <begin position="55"/>
        <end position="183"/>
    </location>
</feature>
<feature type="transmembrane region" description="Helical" evidence="2">
    <location>
        <begin position="201"/>
        <end position="234"/>
    </location>
</feature>
<evidence type="ECO:0000313" key="5">
    <source>
        <dbReference type="RefSeq" id="XP_014050740.1"/>
    </source>
</evidence>
<gene>
    <name evidence="5" type="primary">LOC106602563</name>
</gene>
<dbReference type="OrthoDB" id="421951at2759"/>
<protein>
    <submittedName>
        <fullName evidence="5">Lecithin retinol acyltransferase</fullName>
    </submittedName>
</protein>
<dbReference type="GO" id="GO:0005791">
    <property type="term" value="C:rough endoplasmic reticulum"/>
    <property type="evidence" value="ECO:0007669"/>
    <property type="project" value="TreeGrafter"/>
</dbReference>
<dbReference type="PANTHER" id="PTHR46678:SF1">
    <property type="entry name" value="LECITHIN RETINOL ACYLTRANSFERASE"/>
    <property type="match status" value="1"/>
</dbReference>
<sequence>MLYSLTFLVEKLSLLSNFKLFEFKWTDGKRKEAGCTERTTYSHIVAPLSLHRGDLLEVPRTLFTHFGIYLGDNKVAHLIPDIMPVLTNDKMIIKKVITNKRLIMGCLYKCATVRVDTLDDFVYGSNILVNHMDRKFKAQQPFPNEEVAERAEQLVGAIPYSLLWNNCEHFVTYCRYGSAKSQQTEMFCECLKSIIRDQRSVFLSVLLGIIYIICFGLAPSTTLPTILIPFTLWMAG</sequence>
<keyword evidence="5" id="KW-0012">Acyltransferase</keyword>
<keyword evidence="2" id="KW-1133">Transmembrane helix</keyword>
<keyword evidence="2" id="KW-0472">Membrane</keyword>
<organism evidence="4 5">
    <name type="scientific">Salmo salar</name>
    <name type="common">Atlantic salmon</name>
    <dbReference type="NCBI Taxonomy" id="8030"/>
    <lineage>
        <taxon>Eukaryota</taxon>
        <taxon>Metazoa</taxon>
        <taxon>Chordata</taxon>
        <taxon>Craniata</taxon>
        <taxon>Vertebrata</taxon>
        <taxon>Euteleostomi</taxon>
        <taxon>Actinopterygii</taxon>
        <taxon>Neopterygii</taxon>
        <taxon>Teleostei</taxon>
        <taxon>Protacanthopterygii</taxon>
        <taxon>Salmoniformes</taxon>
        <taxon>Salmonidae</taxon>
        <taxon>Salmoninae</taxon>
        <taxon>Salmo</taxon>
    </lineage>
</organism>
<dbReference type="OMA" id="ERTTYSH"/>
<keyword evidence="2" id="KW-0812">Transmembrane</keyword>
<evidence type="ECO:0000256" key="1">
    <source>
        <dbReference type="PIRSR" id="PIRSR642288-1"/>
    </source>
</evidence>
<dbReference type="GO" id="GO:0006776">
    <property type="term" value="P:vitamin A metabolic process"/>
    <property type="evidence" value="ECO:0007669"/>
    <property type="project" value="TreeGrafter"/>
</dbReference>
<dbReference type="GeneID" id="106602563"/>
<dbReference type="Pfam" id="PF04970">
    <property type="entry name" value="LRAT"/>
    <property type="match status" value="1"/>
</dbReference>